<sequence length="46" mass="4963">VMVRATAEVWVARNTRVAVKTKTLAEDRVVVGIAEAEQAVLVLLVS</sequence>
<organism evidence="1">
    <name type="scientific">marine sediment metagenome</name>
    <dbReference type="NCBI Taxonomy" id="412755"/>
    <lineage>
        <taxon>unclassified sequences</taxon>
        <taxon>metagenomes</taxon>
        <taxon>ecological metagenomes</taxon>
    </lineage>
</organism>
<proteinExistence type="predicted"/>
<evidence type="ECO:0000313" key="1">
    <source>
        <dbReference type="EMBL" id="GAI80202.1"/>
    </source>
</evidence>
<reference evidence="1" key="1">
    <citation type="journal article" date="2014" name="Front. Microbiol.">
        <title>High frequency of phylogenetically diverse reductive dehalogenase-homologous genes in deep subseafloor sedimentary metagenomes.</title>
        <authorList>
            <person name="Kawai M."/>
            <person name="Futagami T."/>
            <person name="Toyoda A."/>
            <person name="Takaki Y."/>
            <person name="Nishi S."/>
            <person name="Hori S."/>
            <person name="Arai W."/>
            <person name="Tsubouchi T."/>
            <person name="Morono Y."/>
            <person name="Uchiyama I."/>
            <person name="Ito T."/>
            <person name="Fujiyama A."/>
            <person name="Inagaki F."/>
            <person name="Takami H."/>
        </authorList>
    </citation>
    <scope>NUCLEOTIDE SEQUENCE</scope>
    <source>
        <strain evidence="1">Expedition CK06-06</strain>
    </source>
</reference>
<feature type="non-terminal residue" evidence="1">
    <location>
        <position position="1"/>
    </location>
</feature>
<dbReference type="AlphaFoldDB" id="X1RHG9"/>
<gene>
    <name evidence="1" type="ORF">S12H4_18947</name>
</gene>
<protein>
    <submittedName>
        <fullName evidence="1">Uncharacterized protein</fullName>
    </submittedName>
</protein>
<dbReference type="EMBL" id="BARW01009416">
    <property type="protein sequence ID" value="GAI80202.1"/>
    <property type="molecule type" value="Genomic_DNA"/>
</dbReference>
<comment type="caution">
    <text evidence="1">The sequence shown here is derived from an EMBL/GenBank/DDBJ whole genome shotgun (WGS) entry which is preliminary data.</text>
</comment>
<name>X1RHG9_9ZZZZ</name>
<accession>X1RHG9</accession>